<feature type="domain" description="Sulfatase N-terminal" evidence="9">
    <location>
        <begin position="249"/>
        <end position="537"/>
    </location>
</feature>
<feature type="transmembrane region" description="Helical" evidence="8">
    <location>
        <begin position="90"/>
        <end position="112"/>
    </location>
</feature>
<dbReference type="InterPro" id="IPR058130">
    <property type="entry name" value="PEA_transf_C"/>
</dbReference>
<evidence type="ECO:0000256" key="6">
    <source>
        <dbReference type="ARBA" id="ARBA00022989"/>
    </source>
</evidence>
<keyword evidence="2" id="KW-1003">Cell membrane</keyword>
<dbReference type="InterPro" id="IPR012549">
    <property type="entry name" value="EptA-like_N"/>
</dbReference>
<dbReference type="Pfam" id="PF08019">
    <property type="entry name" value="EptA_B_N"/>
    <property type="match status" value="1"/>
</dbReference>
<evidence type="ECO:0000256" key="2">
    <source>
        <dbReference type="ARBA" id="ARBA00022475"/>
    </source>
</evidence>
<dbReference type="GO" id="GO:0009244">
    <property type="term" value="P:lipopolysaccharide core region biosynthetic process"/>
    <property type="evidence" value="ECO:0007669"/>
    <property type="project" value="TreeGrafter"/>
</dbReference>
<name>A0A7T4B4J2_9BURK</name>
<accession>A0A7T4B4J2</accession>
<keyword evidence="5 8" id="KW-0812">Transmembrane</keyword>
<sequence length="557" mass="62579">MRTFKQALGLVPRFRTANLKNLSHWRPQCSVEWLILMTSIFFALACNGLFWSSALGVQSSLRMGTSVLLFLVGIHSLLLSLVVWRWNARVLLAVLFVASALATHYMRSFHIYLDSSMLRNVLATDFKESRELLTPALIAPLSQLAVVPIILLWRIRLVGRTWLKATVWRMGLMLFSALMISVGVMLSFQDMSALMRNHREVRYLITPGNYLVGLPKALKGSSITQSAEKKTIGADAVATVRPEGSRPRLLVFVVGETARAQNWGLNGYARETTPQLAQIGVINFSDMHSCGTNTEVSVPCMFSSFGRRNYDEDKIRSHQSLLHVLERAGITTLWRDNQSGCKGVCDGLENQRLGNAQSPSLCVDGRCFDEILLEDLPAQARKIPGDRVIFLHQIGNHGPSYFQRYPAAYRKFIPTCDTPEMGKCTREQIVNSYDNAILYTDHFLSRAIKQLQGLSDYDTAMIFVSDHGESLGEKGLFLHGMPYAIAPQEQTRVPLVMWFSSTFTQSRGLNIGCLSERARSYADHDALFSSVLGLMQVKTSEYDRNFDFFFGCDDKNI</sequence>
<evidence type="ECO:0000256" key="3">
    <source>
        <dbReference type="ARBA" id="ARBA00022519"/>
    </source>
</evidence>
<dbReference type="NCBIfam" id="NF028537">
    <property type="entry name" value="P_eth_NH2_trans"/>
    <property type="match status" value="1"/>
</dbReference>
<dbReference type="EMBL" id="CP065997">
    <property type="protein sequence ID" value="QQB35591.1"/>
    <property type="molecule type" value="Genomic_DNA"/>
</dbReference>
<feature type="domain" description="Phosphoethanolamine transferase N-terminal" evidence="10">
    <location>
        <begin position="72"/>
        <end position="219"/>
    </location>
</feature>
<evidence type="ECO:0000256" key="5">
    <source>
        <dbReference type="ARBA" id="ARBA00022692"/>
    </source>
</evidence>
<feature type="transmembrane region" description="Helical" evidence="8">
    <location>
        <begin position="132"/>
        <end position="155"/>
    </location>
</feature>
<feature type="transmembrane region" description="Helical" evidence="8">
    <location>
        <begin position="167"/>
        <end position="188"/>
    </location>
</feature>
<dbReference type="InterPro" id="IPR017850">
    <property type="entry name" value="Alkaline_phosphatase_core_sf"/>
</dbReference>
<evidence type="ECO:0000256" key="1">
    <source>
        <dbReference type="ARBA" id="ARBA00004429"/>
    </source>
</evidence>
<comment type="subcellular location">
    <subcellularLocation>
        <location evidence="1">Cell inner membrane</location>
        <topology evidence="1">Multi-pass membrane protein</topology>
    </subcellularLocation>
</comment>
<keyword evidence="3" id="KW-0997">Cell inner membrane</keyword>
<feature type="transmembrane region" description="Helical" evidence="8">
    <location>
        <begin position="63"/>
        <end position="83"/>
    </location>
</feature>
<evidence type="ECO:0000313" key="12">
    <source>
        <dbReference type="Proteomes" id="UP000595231"/>
    </source>
</evidence>
<dbReference type="Pfam" id="PF00884">
    <property type="entry name" value="Sulfatase"/>
    <property type="match status" value="1"/>
</dbReference>
<evidence type="ECO:0000256" key="7">
    <source>
        <dbReference type="ARBA" id="ARBA00023136"/>
    </source>
</evidence>
<dbReference type="RefSeq" id="WP_012204570.1">
    <property type="nucleotide sequence ID" value="NZ_CP065997.1"/>
</dbReference>
<dbReference type="PANTHER" id="PTHR30443">
    <property type="entry name" value="INNER MEMBRANE PROTEIN"/>
    <property type="match status" value="1"/>
</dbReference>
<evidence type="ECO:0000259" key="10">
    <source>
        <dbReference type="Pfam" id="PF08019"/>
    </source>
</evidence>
<dbReference type="InterPro" id="IPR000917">
    <property type="entry name" value="Sulfatase_N"/>
</dbReference>
<proteinExistence type="predicted"/>
<organism evidence="11 12">
    <name type="scientific">Achromobacter deleyi</name>
    <dbReference type="NCBI Taxonomy" id="1353891"/>
    <lineage>
        <taxon>Bacteria</taxon>
        <taxon>Pseudomonadati</taxon>
        <taxon>Pseudomonadota</taxon>
        <taxon>Betaproteobacteria</taxon>
        <taxon>Burkholderiales</taxon>
        <taxon>Alcaligenaceae</taxon>
        <taxon>Achromobacter</taxon>
    </lineage>
</organism>
<dbReference type="Gene3D" id="3.40.720.10">
    <property type="entry name" value="Alkaline Phosphatase, subunit A"/>
    <property type="match status" value="1"/>
</dbReference>
<dbReference type="Proteomes" id="UP000595231">
    <property type="component" value="Chromosome"/>
</dbReference>
<evidence type="ECO:0000256" key="8">
    <source>
        <dbReference type="SAM" id="Phobius"/>
    </source>
</evidence>
<dbReference type="GO" id="GO:0016776">
    <property type="term" value="F:phosphotransferase activity, phosphate group as acceptor"/>
    <property type="evidence" value="ECO:0007669"/>
    <property type="project" value="TreeGrafter"/>
</dbReference>
<protein>
    <submittedName>
        <fullName evidence="11">Phosphoethanolamine transferase</fullName>
    </submittedName>
</protein>
<dbReference type="PANTHER" id="PTHR30443:SF0">
    <property type="entry name" value="PHOSPHOETHANOLAMINE TRANSFERASE EPTA"/>
    <property type="match status" value="1"/>
</dbReference>
<evidence type="ECO:0000256" key="4">
    <source>
        <dbReference type="ARBA" id="ARBA00022679"/>
    </source>
</evidence>
<dbReference type="GO" id="GO:0005886">
    <property type="term" value="C:plasma membrane"/>
    <property type="evidence" value="ECO:0007669"/>
    <property type="project" value="UniProtKB-SubCell"/>
</dbReference>
<feature type="transmembrane region" description="Helical" evidence="8">
    <location>
        <begin position="33"/>
        <end position="51"/>
    </location>
</feature>
<keyword evidence="6 8" id="KW-1133">Transmembrane helix</keyword>
<evidence type="ECO:0000259" key="9">
    <source>
        <dbReference type="Pfam" id="PF00884"/>
    </source>
</evidence>
<keyword evidence="7 8" id="KW-0472">Membrane</keyword>
<dbReference type="InterPro" id="IPR040423">
    <property type="entry name" value="PEA_transferase"/>
</dbReference>
<dbReference type="AlphaFoldDB" id="A0A7T4B4J2"/>
<evidence type="ECO:0000313" key="11">
    <source>
        <dbReference type="EMBL" id="QQB35591.1"/>
    </source>
</evidence>
<reference evidence="11 12" key="1">
    <citation type="submission" date="2020-12" db="EMBL/GenBank/DDBJ databases">
        <title>FDA dAtabase for Regulatory Grade micrObial Sequences (FDA-ARGOS): Supporting development and validation of Infectious Disease Dx tests.</title>
        <authorList>
            <person name="Sproer C."/>
            <person name="Gronow S."/>
            <person name="Severitt S."/>
            <person name="Schroder I."/>
            <person name="Tallon L."/>
            <person name="Sadzewicz L."/>
            <person name="Zhao X."/>
            <person name="Boylan J."/>
            <person name="Ott S."/>
            <person name="Bowen H."/>
            <person name="Vavikolanu K."/>
            <person name="Mehta A."/>
            <person name="Aluvathingal J."/>
            <person name="Nadendla S."/>
            <person name="Lowell S."/>
            <person name="Myers T."/>
            <person name="Yan Y."/>
            <person name="Sichtig H."/>
        </authorList>
    </citation>
    <scope>NUCLEOTIDE SEQUENCE [LARGE SCALE GENOMIC DNA]</scope>
    <source>
        <strain evidence="11 12">FDAARGOS_1050</strain>
    </source>
</reference>
<dbReference type="GeneID" id="93741727"/>
<dbReference type="CDD" id="cd16017">
    <property type="entry name" value="LptA"/>
    <property type="match status" value="1"/>
</dbReference>
<gene>
    <name evidence="11" type="ORF">I6I07_02895</name>
</gene>
<keyword evidence="4 11" id="KW-0808">Transferase</keyword>
<dbReference type="SUPFAM" id="SSF53649">
    <property type="entry name" value="Alkaline phosphatase-like"/>
    <property type="match status" value="1"/>
</dbReference>